<organism evidence="2 3">
    <name type="scientific">Candidatus Andersenbacteria bacterium CG10_big_fil_rev_8_21_14_0_10_54_11</name>
    <dbReference type="NCBI Taxonomy" id="1974485"/>
    <lineage>
        <taxon>Bacteria</taxon>
        <taxon>Candidatus Anderseniibacteriota</taxon>
    </lineage>
</organism>
<keyword evidence="1" id="KW-0812">Transmembrane</keyword>
<reference evidence="3" key="1">
    <citation type="submission" date="2017-09" db="EMBL/GenBank/DDBJ databases">
        <title>Depth-based differentiation of microbial function through sediment-hosted aquifers and enrichment of novel symbionts in the deep terrestrial subsurface.</title>
        <authorList>
            <person name="Probst A.J."/>
            <person name="Ladd B."/>
            <person name="Jarett J.K."/>
            <person name="Geller-Mcgrath D.E."/>
            <person name="Sieber C.M.K."/>
            <person name="Emerson J.B."/>
            <person name="Anantharaman K."/>
            <person name="Thomas B.C."/>
            <person name="Malmstrom R."/>
            <person name="Stieglmeier M."/>
            <person name="Klingl A."/>
            <person name="Woyke T."/>
            <person name="Ryan C.M."/>
            <person name="Banfield J.F."/>
        </authorList>
    </citation>
    <scope>NUCLEOTIDE SEQUENCE [LARGE SCALE GENOMIC DNA]</scope>
</reference>
<gene>
    <name evidence="2" type="ORF">COT71_02590</name>
</gene>
<feature type="transmembrane region" description="Helical" evidence="1">
    <location>
        <begin position="6"/>
        <end position="25"/>
    </location>
</feature>
<accession>A0A2M6WZ38</accession>
<keyword evidence="1" id="KW-0472">Membrane</keyword>
<protein>
    <submittedName>
        <fullName evidence="2">Uncharacterized protein</fullName>
    </submittedName>
</protein>
<evidence type="ECO:0000256" key="1">
    <source>
        <dbReference type="SAM" id="Phobius"/>
    </source>
</evidence>
<comment type="caution">
    <text evidence="2">The sequence shown here is derived from an EMBL/GenBank/DDBJ whole genome shotgun (WGS) entry which is preliminary data.</text>
</comment>
<evidence type="ECO:0000313" key="3">
    <source>
        <dbReference type="Proteomes" id="UP000230731"/>
    </source>
</evidence>
<dbReference type="AlphaFoldDB" id="A0A2M6WZ38"/>
<proteinExistence type="predicted"/>
<name>A0A2M6WZ38_9BACT</name>
<sequence>MTAGTWVYLGIATAIAVAALGLILWRNRTFLSSLMRRVSNRQKGTRRGWGRFKGLTGLIGIPDERAEAMASALVIGACFAGGFAFVYRLGHREWMGPDPMPTAAILQRATCTRQAALEFKQQLVQRATMADWGWRLLTNRCSEIAVQQAGWYLLPLNEGRHHGVVSLGGGPATQYNQVVTCCDASGRQFDCNGAFTRVLGNRLGRWSDPAMGPFYVLYRPQGRRTPRLEPLTLDLQLTESDALTVQRQREIEASPFREPSALQPAIQCALERSFTKAESVSLCLLPPVLAGKQAWYEVSIYFLPPLAPNGTRRLPTVPYPGPDIYLEGFADAPKLSEGALTLHPPLVLLQNATTGDAIRQISTGGDSFLYDSARLQELAGEGPILIRVASELPCTVQAAIAVWYRPEDFPAVQ</sequence>
<dbReference type="EMBL" id="PEZP01000032">
    <property type="protein sequence ID" value="PIT98072.1"/>
    <property type="molecule type" value="Genomic_DNA"/>
</dbReference>
<evidence type="ECO:0000313" key="2">
    <source>
        <dbReference type="EMBL" id="PIT98072.1"/>
    </source>
</evidence>
<keyword evidence="1" id="KW-1133">Transmembrane helix</keyword>
<feature type="transmembrane region" description="Helical" evidence="1">
    <location>
        <begin position="68"/>
        <end position="87"/>
    </location>
</feature>
<dbReference type="Proteomes" id="UP000230731">
    <property type="component" value="Unassembled WGS sequence"/>
</dbReference>